<dbReference type="AlphaFoldDB" id="A0AAV6R335"/>
<protein>
    <submittedName>
        <fullName evidence="1">Uncharacterized protein</fullName>
    </submittedName>
</protein>
<evidence type="ECO:0000313" key="2">
    <source>
        <dbReference type="Proteomes" id="UP000693946"/>
    </source>
</evidence>
<organism evidence="1 2">
    <name type="scientific">Solea senegalensis</name>
    <name type="common">Senegalese sole</name>
    <dbReference type="NCBI Taxonomy" id="28829"/>
    <lineage>
        <taxon>Eukaryota</taxon>
        <taxon>Metazoa</taxon>
        <taxon>Chordata</taxon>
        <taxon>Craniata</taxon>
        <taxon>Vertebrata</taxon>
        <taxon>Euteleostomi</taxon>
        <taxon>Actinopterygii</taxon>
        <taxon>Neopterygii</taxon>
        <taxon>Teleostei</taxon>
        <taxon>Neoteleostei</taxon>
        <taxon>Acanthomorphata</taxon>
        <taxon>Carangaria</taxon>
        <taxon>Pleuronectiformes</taxon>
        <taxon>Pleuronectoidei</taxon>
        <taxon>Soleidae</taxon>
        <taxon>Solea</taxon>
    </lineage>
</organism>
<keyword evidence="2" id="KW-1185">Reference proteome</keyword>
<name>A0AAV6R335_SOLSE</name>
<accession>A0AAV6R335</accession>
<evidence type="ECO:0000313" key="1">
    <source>
        <dbReference type="EMBL" id="KAG7499781.1"/>
    </source>
</evidence>
<dbReference type="Proteomes" id="UP000693946">
    <property type="component" value="Linkage Group LG21"/>
</dbReference>
<reference evidence="1 2" key="1">
    <citation type="journal article" date="2021" name="Sci. Rep.">
        <title>Chromosome anchoring in Senegalese sole (Solea senegalensis) reveals sex-associated markers and genome rearrangements in flatfish.</title>
        <authorList>
            <person name="Guerrero-Cozar I."/>
            <person name="Gomez-Garrido J."/>
            <person name="Berbel C."/>
            <person name="Martinez-Blanch J.F."/>
            <person name="Alioto T."/>
            <person name="Claros M.G."/>
            <person name="Gagnaire P.A."/>
            <person name="Manchado M."/>
        </authorList>
    </citation>
    <scope>NUCLEOTIDE SEQUENCE [LARGE SCALE GENOMIC DNA]</scope>
    <source>
        <strain evidence="1">Sse05_10M</strain>
    </source>
</reference>
<sequence>MTQKHCRKAVIQVQLEVSHHTRSRGLNSRLCSSMRHMTRVSECGRCVMEKALEALMFADGAGWRWIFTARWSNDERIRLQMVDISRRQLAGGKAVDCADKSDSSIRTRWQALCSASKDGVCGVLNMQGGERQVEVAAWLHSTESKSFPVAECSFAGVYRLASSPRWYEASTFV</sequence>
<dbReference type="EMBL" id="JAGKHQ010000014">
    <property type="protein sequence ID" value="KAG7499781.1"/>
    <property type="molecule type" value="Genomic_DNA"/>
</dbReference>
<comment type="caution">
    <text evidence="1">The sequence shown here is derived from an EMBL/GenBank/DDBJ whole genome shotgun (WGS) entry which is preliminary data.</text>
</comment>
<gene>
    <name evidence="1" type="ORF">JOB18_049185</name>
</gene>
<proteinExistence type="predicted"/>